<dbReference type="PANTHER" id="PTHR11803:SF39">
    <property type="entry name" value="2-IMINOBUTANOATE_2-IMINOPROPANOATE DEAMINASE"/>
    <property type="match status" value="1"/>
</dbReference>
<sequence length="131" mass="13390">MNTITHVNPNELHSNPVFSQGTITETGRTLYVGGQNGTDSTGSIIAGGAGEQTAQALRNVLAVLADAGASQQDVAKLTVYLAVDADFNAAFGAVAQVWGPYPTAVTVLRINPAKEGALIEIEAVAALPTKG</sequence>
<dbReference type="GO" id="GO:0019239">
    <property type="term" value="F:deaminase activity"/>
    <property type="evidence" value="ECO:0007669"/>
    <property type="project" value="TreeGrafter"/>
</dbReference>
<dbReference type="AlphaFoldDB" id="A0A7X5QYH7"/>
<reference evidence="1 2" key="1">
    <citation type="submission" date="2020-02" db="EMBL/GenBank/DDBJ databases">
        <title>Sequencing the genomes of 1000 actinobacteria strains.</title>
        <authorList>
            <person name="Klenk H.-P."/>
        </authorList>
    </citation>
    <scope>NUCLEOTIDE SEQUENCE [LARGE SCALE GENOMIC DNA]</scope>
    <source>
        <strain evidence="1 2">DSM 27960</strain>
    </source>
</reference>
<dbReference type="Proteomes" id="UP000541033">
    <property type="component" value="Unassembled WGS sequence"/>
</dbReference>
<protein>
    <submittedName>
        <fullName evidence="1">Enamine deaminase RidA (YjgF/YER057c/UK114 family)</fullName>
    </submittedName>
</protein>
<dbReference type="InterPro" id="IPR035959">
    <property type="entry name" value="RutC-like_sf"/>
</dbReference>
<name>A0A7X5QYH7_9MICO</name>
<dbReference type="EMBL" id="JAAMOX010000001">
    <property type="protein sequence ID" value="NIH52287.1"/>
    <property type="molecule type" value="Genomic_DNA"/>
</dbReference>
<comment type="caution">
    <text evidence="1">The sequence shown here is derived from an EMBL/GenBank/DDBJ whole genome shotgun (WGS) entry which is preliminary data.</text>
</comment>
<dbReference type="InterPro" id="IPR006175">
    <property type="entry name" value="YjgF/YER057c/UK114"/>
</dbReference>
<proteinExistence type="predicted"/>
<dbReference type="CDD" id="cd00448">
    <property type="entry name" value="YjgF_YER057c_UK114_family"/>
    <property type="match status" value="1"/>
</dbReference>
<dbReference type="PANTHER" id="PTHR11803">
    <property type="entry name" value="2-IMINOBUTANOATE/2-IMINOPROPANOATE DEAMINASE RIDA"/>
    <property type="match status" value="1"/>
</dbReference>
<dbReference type="GO" id="GO:0005829">
    <property type="term" value="C:cytosol"/>
    <property type="evidence" value="ECO:0007669"/>
    <property type="project" value="TreeGrafter"/>
</dbReference>
<dbReference type="SUPFAM" id="SSF55298">
    <property type="entry name" value="YjgF-like"/>
    <property type="match status" value="1"/>
</dbReference>
<organism evidence="1 2">
    <name type="scientific">Lysinibacter cavernae</name>
    <dbReference type="NCBI Taxonomy" id="1640652"/>
    <lineage>
        <taxon>Bacteria</taxon>
        <taxon>Bacillati</taxon>
        <taxon>Actinomycetota</taxon>
        <taxon>Actinomycetes</taxon>
        <taxon>Micrococcales</taxon>
        <taxon>Microbacteriaceae</taxon>
        <taxon>Lysinibacter</taxon>
    </lineage>
</organism>
<dbReference type="Pfam" id="PF01042">
    <property type="entry name" value="Ribonuc_L-PSP"/>
    <property type="match status" value="1"/>
</dbReference>
<accession>A0A7X5QYH7</accession>
<keyword evidence="2" id="KW-1185">Reference proteome</keyword>
<gene>
    <name evidence="1" type="ORF">FHX76_000155</name>
</gene>
<dbReference type="Gene3D" id="3.30.1330.40">
    <property type="entry name" value="RutC-like"/>
    <property type="match status" value="1"/>
</dbReference>
<evidence type="ECO:0000313" key="2">
    <source>
        <dbReference type="Proteomes" id="UP000541033"/>
    </source>
</evidence>
<evidence type="ECO:0000313" key="1">
    <source>
        <dbReference type="EMBL" id="NIH52287.1"/>
    </source>
</evidence>
<dbReference type="RefSeq" id="WP_167146627.1">
    <property type="nucleotide sequence ID" value="NZ_JAAMOX010000001.1"/>
</dbReference>